<dbReference type="EMBL" id="JABSTQ010011474">
    <property type="protein sequence ID" value="KAG0410895.1"/>
    <property type="molecule type" value="Genomic_DNA"/>
</dbReference>
<accession>A0AC60NUW2</accession>
<keyword evidence="2" id="KW-1185">Reference proteome</keyword>
<protein>
    <submittedName>
        <fullName evidence="1">Uncharacterized protein</fullName>
    </submittedName>
</protein>
<name>A0AC60NUW2_IXOPE</name>
<organism evidence="1 2">
    <name type="scientific">Ixodes persulcatus</name>
    <name type="common">Taiga tick</name>
    <dbReference type="NCBI Taxonomy" id="34615"/>
    <lineage>
        <taxon>Eukaryota</taxon>
        <taxon>Metazoa</taxon>
        <taxon>Ecdysozoa</taxon>
        <taxon>Arthropoda</taxon>
        <taxon>Chelicerata</taxon>
        <taxon>Arachnida</taxon>
        <taxon>Acari</taxon>
        <taxon>Parasitiformes</taxon>
        <taxon>Ixodida</taxon>
        <taxon>Ixodoidea</taxon>
        <taxon>Ixodidae</taxon>
        <taxon>Ixodinae</taxon>
        <taxon>Ixodes</taxon>
    </lineage>
</organism>
<proteinExistence type="predicted"/>
<sequence>MTRHSVAGGVRRDVPLATNVVIDGDVDVNWVIIVATSKAGSSPEVIFLLDACFKEAATSSSISEEDLAKMKADPGRTMHKGTGPGTTGPFEEKIVRKAP</sequence>
<reference evidence="1 2" key="1">
    <citation type="journal article" date="2020" name="Cell">
        <title>Large-Scale Comparative Analyses of Tick Genomes Elucidate Their Genetic Diversity and Vector Capacities.</title>
        <authorList>
            <consortium name="Tick Genome and Microbiome Consortium (TIGMIC)"/>
            <person name="Jia N."/>
            <person name="Wang J."/>
            <person name="Shi W."/>
            <person name="Du L."/>
            <person name="Sun Y."/>
            <person name="Zhan W."/>
            <person name="Jiang J.F."/>
            <person name="Wang Q."/>
            <person name="Zhang B."/>
            <person name="Ji P."/>
            <person name="Bell-Sakyi L."/>
            <person name="Cui X.M."/>
            <person name="Yuan T.T."/>
            <person name="Jiang B.G."/>
            <person name="Yang W.F."/>
            <person name="Lam T.T."/>
            <person name="Chang Q.C."/>
            <person name="Ding S.J."/>
            <person name="Wang X.J."/>
            <person name="Zhu J.G."/>
            <person name="Ruan X.D."/>
            <person name="Zhao L."/>
            <person name="Wei J.T."/>
            <person name="Ye R.Z."/>
            <person name="Que T.C."/>
            <person name="Du C.H."/>
            <person name="Zhou Y.H."/>
            <person name="Cheng J.X."/>
            <person name="Dai P.F."/>
            <person name="Guo W.B."/>
            <person name="Han X.H."/>
            <person name="Huang E.J."/>
            <person name="Li L.F."/>
            <person name="Wei W."/>
            <person name="Gao Y.C."/>
            <person name="Liu J.Z."/>
            <person name="Shao H.Z."/>
            <person name="Wang X."/>
            <person name="Wang C.C."/>
            <person name="Yang T.C."/>
            <person name="Huo Q.B."/>
            <person name="Li W."/>
            <person name="Chen H.Y."/>
            <person name="Chen S.E."/>
            <person name="Zhou L.G."/>
            <person name="Ni X.B."/>
            <person name="Tian J.H."/>
            <person name="Sheng Y."/>
            <person name="Liu T."/>
            <person name="Pan Y.S."/>
            <person name="Xia L.Y."/>
            <person name="Li J."/>
            <person name="Zhao F."/>
            <person name="Cao W.C."/>
        </authorList>
    </citation>
    <scope>NUCLEOTIDE SEQUENCE [LARGE SCALE GENOMIC DNA]</scope>
    <source>
        <strain evidence="1">Iper-2018</strain>
    </source>
</reference>
<comment type="caution">
    <text evidence="1">The sequence shown here is derived from an EMBL/GenBank/DDBJ whole genome shotgun (WGS) entry which is preliminary data.</text>
</comment>
<gene>
    <name evidence="1" type="ORF">HPB47_011959</name>
</gene>
<evidence type="ECO:0000313" key="2">
    <source>
        <dbReference type="Proteomes" id="UP000805193"/>
    </source>
</evidence>
<dbReference type="Proteomes" id="UP000805193">
    <property type="component" value="Unassembled WGS sequence"/>
</dbReference>
<evidence type="ECO:0000313" key="1">
    <source>
        <dbReference type="EMBL" id="KAG0410895.1"/>
    </source>
</evidence>